<accession>A0A9W6FWY6</accession>
<keyword evidence="4 5" id="KW-0472">Membrane</keyword>
<feature type="transmembrane region" description="Helical" evidence="5">
    <location>
        <begin position="413"/>
        <end position="436"/>
    </location>
</feature>
<dbReference type="GO" id="GO:0055085">
    <property type="term" value="P:transmembrane transport"/>
    <property type="evidence" value="ECO:0007669"/>
    <property type="project" value="InterPro"/>
</dbReference>
<sequence>MPMTQSSHVFKVGAQGDHFIAWGDVVVFAGIAVVLYIGVYLSHGAAAVVRGPEISLSPAALPWYVGYSLRRMASAYVLSFIFTMVYGSLAAKHRSAERVLLPILDILQSIPILSFLPVVLLSLTAILPQRFAVELAAVVLIFTSQVWNMTFAWYQSLITIPKELREAATIFGFRRALRFKTLELPFAAISLIWNSMMSWAGGWFFLMAAEIFTVGQRDFRLPGMGAYLQEAANRGDAEAITWGICVLVLVIVVLDQCVWRPLLAWSDRFKLEMVEGEVPPTSWFYDALVSSRLLKWVRIKVVEFVNEYLAAAVGSLLAKPMKLPVRLPRWSAKRFRVGIFLQIIFAVLMLYGSYRAGKMLFGVSMYQWGQIGIGLIATLLRVVVTLLIALAWTVPLGVAIGTNPRLAVLLQPIVQIAASVPATALFPVLLLFLLNLPGGLNLAAVLLMLMGTQWYLLFNIIAGAAVIPQDLKYATVLLHMNRWERWRNLILPALFPYMITGGIAASGGAWNASIVAEYAQFGGKEFHTVGVGALIAHATAVGDYPLLLAATLSMILMVVTINRLWWRRLYRLAEERYRME</sequence>
<dbReference type="PROSITE" id="PS50928">
    <property type="entry name" value="ABC_TM1"/>
    <property type="match status" value="2"/>
</dbReference>
<evidence type="ECO:0000256" key="1">
    <source>
        <dbReference type="ARBA" id="ARBA00004651"/>
    </source>
</evidence>
<comment type="similarity">
    <text evidence="5">Belongs to the binding-protein-dependent transport system permease family.</text>
</comment>
<evidence type="ECO:0000256" key="2">
    <source>
        <dbReference type="ARBA" id="ARBA00022692"/>
    </source>
</evidence>
<organism evidence="7 8">
    <name type="scientific">Desulforhabdus amnigena</name>
    <dbReference type="NCBI Taxonomy" id="40218"/>
    <lineage>
        <taxon>Bacteria</taxon>
        <taxon>Pseudomonadati</taxon>
        <taxon>Thermodesulfobacteriota</taxon>
        <taxon>Syntrophobacteria</taxon>
        <taxon>Syntrophobacterales</taxon>
        <taxon>Syntrophobacteraceae</taxon>
        <taxon>Desulforhabdus</taxon>
    </lineage>
</organism>
<dbReference type="Pfam" id="PF00528">
    <property type="entry name" value="BPD_transp_1"/>
    <property type="match status" value="2"/>
</dbReference>
<feature type="transmembrane region" description="Helical" evidence="5">
    <location>
        <begin position="442"/>
        <end position="468"/>
    </location>
</feature>
<feature type="transmembrane region" description="Helical" evidence="5">
    <location>
        <begin position="544"/>
        <end position="566"/>
    </location>
</feature>
<keyword evidence="5" id="KW-0813">Transport</keyword>
<feature type="transmembrane region" description="Helical" evidence="5">
    <location>
        <begin position="335"/>
        <end position="354"/>
    </location>
</feature>
<comment type="subcellular location">
    <subcellularLocation>
        <location evidence="1 5">Cell membrane</location>
        <topology evidence="1 5">Multi-pass membrane protein</topology>
    </subcellularLocation>
</comment>
<gene>
    <name evidence="7" type="ORF">DAMNIGENAA_37650</name>
</gene>
<feature type="transmembrane region" description="Helical" evidence="5">
    <location>
        <begin position="184"/>
        <end position="206"/>
    </location>
</feature>
<dbReference type="PANTHER" id="PTHR42744">
    <property type="entry name" value="BINDING-PROTEIN-DEPENDENT TRANSPORT SYSTEMS INNER MEMBRANE COMPONENT"/>
    <property type="match status" value="1"/>
</dbReference>
<evidence type="ECO:0000259" key="6">
    <source>
        <dbReference type="PROSITE" id="PS50928"/>
    </source>
</evidence>
<reference evidence="7" key="1">
    <citation type="submission" date="2022-12" db="EMBL/GenBank/DDBJ databases">
        <title>Reference genome sequencing for broad-spectrum identification of bacterial and archaeal isolates by mass spectrometry.</title>
        <authorList>
            <person name="Sekiguchi Y."/>
            <person name="Tourlousse D.M."/>
        </authorList>
    </citation>
    <scope>NUCLEOTIDE SEQUENCE</scope>
    <source>
        <strain evidence="7">ASRB1</strain>
    </source>
</reference>
<feature type="transmembrane region" description="Helical" evidence="5">
    <location>
        <begin position="374"/>
        <end position="401"/>
    </location>
</feature>
<evidence type="ECO:0000313" key="8">
    <source>
        <dbReference type="Proteomes" id="UP001144372"/>
    </source>
</evidence>
<dbReference type="PANTHER" id="PTHR42744:SF1">
    <property type="entry name" value="BINDING-PROTEIN-DEPENDENT TRANSPORT SYSTEMS INNER MEMBRANE COMPONENT"/>
    <property type="match status" value="1"/>
</dbReference>
<feature type="transmembrane region" description="Helical" evidence="5">
    <location>
        <begin position="103"/>
        <end position="127"/>
    </location>
</feature>
<protein>
    <submittedName>
        <fullName evidence="7">ABC transporter permease</fullName>
    </submittedName>
</protein>
<feature type="domain" description="ABC transmembrane type-1" evidence="6">
    <location>
        <begin position="65"/>
        <end position="258"/>
    </location>
</feature>
<keyword evidence="8" id="KW-1185">Reference proteome</keyword>
<dbReference type="InterPro" id="IPR000515">
    <property type="entry name" value="MetI-like"/>
</dbReference>
<evidence type="ECO:0000256" key="3">
    <source>
        <dbReference type="ARBA" id="ARBA00022989"/>
    </source>
</evidence>
<dbReference type="Gene3D" id="1.10.3720.10">
    <property type="entry name" value="MetI-like"/>
    <property type="match status" value="2"/>
</dbReference>
<dbReference type="InterPro" id="IPR035906">
    <property type="entry name" value="MetI-like_sf"/>
</dbReference>
<name>A0A9W6FWY6_9BACT</name>
<dbReference type="EMBL" id="BSDR01000001">
    <property type="protein sequence ID" value="GLI36332.1"/>
    <property type="molecule type" value="Genomic_DNA"/>
</dbReference>
<keyword evidence="2 5" id="KW-0812">Transmembrane</keyword>
<feature type="domain" description="ABC transmembrane type-1" evidence="6">
    <location>
        <begin position="375"/>
        <end position="565"/>
    </location>
</feature>
<evidence type="ECO:0000313" key="7">
    <source>
        <dbReference type="EMBL" id="GLI36332.1"/>
    </source>
</evidence>
<feature type="transmembrane region" description="Helical" evidence="5">
    <location>
        <begin position="73"/>
        <end position="91"/>
    </location>
</feature>
<feature type="transmembrane region" description="Helical" evidence="5">
    <location>
        <begin position="489"/>
        <end position="510"/>
    </location>
</feature>
<dbReference type="CDD" id="cd06261">
    <property type="entry name" value="TM_PBP2"/>
    <property type="match status" value="2"/>
</dbReference>
<feature type="transmembrane region" description="Helical" evidence="5">
    <location>
        <begin position="133"/>
        <end position="154"/>
    </location>
</feature>
<dbReference type="GO" id="GO:0005886">
    <property type="term" value="C:plasma membrane"/>
    <property type="evidence" value="ECO:0007669"/>
    <property type="project" value="UniProtKB-SubCell"/>
</dbReference>
<keyword evidence="3 5" id="KW-1133">Transmembrane helix</keyword>
<dbReference type="Proteomes" id="UP001144372">
    <property type="component" value="Unassembled WGS sequence"/>
</dbReference>
<evidence type="ECO:0000256" key="5">
    <source>
        <dbReference type="RuleBase" id="RU363032"/>
    </source>
</evidence>
<feature type="transmembrane region" description="Helical" evidence="5">
    <location>
        <begin position="21"/>
        <end position="41"/>
    </location>
</feature>
<evidence type="ECO:0000256" key="4">
    <source>
        <dbReference type="ARBA" id="ARBA00023136"/>
    </source>
</evidence>
<comment type="caution">
    <text evidence="7">The sequence shown here is derived from an EMBL/GenBank/DDBJ whole genome shotgun (WGS) entry which is preliminary data.</text>
</comment>
<proteinExistence type="inferred from homology"/>
<dbReference type="SUPFAM" id="SSF161098">
    <property type="entry name" value="MetI-like"/>
    <property type="match status" value="2"/>
</dbReference>
<dbReference type="AlphaFoldDB" id="A0A9W6FWY6"/>